<protein>
    <submittedName>
        <fullName evidence="1">Uncharacterized protein</fullName>
    </submittedName>
</protein>
<sequence>MDMMGKGIGSGIRVDYSNKEAKLEFYFQIPTLQQLLELKITKFKQDSASFGATKNIKGKKVTEETYKVFLKNMLEGFSKQEDFNSNIEDMPHEILCISPYLEGDDNFLEKHNRAKEVLYNSVIKVDPKYKISLENFDAESFCDFAWFELCPFYFILIVNGWSTDVVEKNKNIFIRWTFSFDELTNELVEDVFNTDIDDSSIYFYIEPGLYYNENLINVMYSPFDLDEYLLYYTHSITTIFEHQLDPKKIARKEPLEDIPDRYENIY</sequence>
<name>A0A382IUA8_9ZZZZ</name>
<reference evidence="1" key="1">
    <citation type="submission" date="2018-05" db="EMBL/GenBank/DDBJ databases">
        <authorList>
            <person name="Lanie J.A."/>
            <person name="Ng W.-L."/>
            <person name="Kazmierczak K.M."/>
            <person name="Andrzejewski T.M."/>
            <person name="Davidsen T.M."/>
            <person name="Wayne K.J."/>
            <person name="Tettelin H."/>
            <person name="Glass J.I."/>
            <person name="Rusch D."/>
            <person name="Podicherti R."/>
            <person name="Tsui H.-C.T."/>
            <person name="Winkler M.E."/>
        </authorList>
    </citation>
    <scope>NUCLEOTIDE SEQUENCE</scope>
</reference>
<dbReference type="AlphaFoldDB" id="A0A382IUA8"/>
<dbReference type="EMBL" id="UINC01069659">
    <property type="protein sequence ID" value="SVC03206.1"/>
    <property type="molecule type" value="Genomic_DNA"/>
</dbReference>
<organism evidence="1">
    <name type="scientific">marine metagenome</name>
    <dbReference type="NCBI Taxonomy" id="408172"/>
    <lineage>
        <taxon>unclassified sequences</taxon>
        <taxon>metagenomes</taxon>
        <taxon>ecological metagenomes</taxon>
    </lineage>
</organism>
<proteinExistence type="predicted"/>
<evidence type="ECO:0000313" key="1">
    <source>
        <dbReference type="EMBL" id="SVC03206.1"/>
    </source>
</evidence>
<gene>
    <name evidence="1" type="ORF">METZ01_LOCUS256060</name>
</gene>
<accession>A0A382IUA8</accession>